<gene>
    <name evidence="1" type="ORF">E1298_01095</name>
</gene>
<dbReference type="AlphaFoldDB" id="A0A4R5CGQ3"/>
<dbReference type="RefSeq" id="WP_131888822.1">
    <property type="nucleotide sequence ID" value="NZ_SMKU01000002.1"/>
</dbReference>
<comment type="caution">
    <text evidence="1">The sequence shown here is derived from an EMBL/GenBank/DDBJ whole genome shotgun (WGS) entry which is preliminary data.</text>
</comment>
<protein>
    <submittedName>
        <fullName evidence="1">Uncharacterized protein</fullName>
    </submittedName>
</protein>
<dbReference type="EMBL" id="SMKU01000002">
    <property type="protein sequence ID" value="TDD97660.1"/>
    <property type="molecule type" value="Genomic_DNA"/>
</dbReference>
<dbReference type="Proteomes" id="UP000294513">
    <property type="component" value="Unassembled WGS sequence"/>
</dbReference>
<proteinExistence type="predicted"/>
<evidence type="ECO:0000313" key="2">
    <source>
        <dbReference type="Proteomes" id="UP000294513"/>
    </source>
</evidence>
<name>A0A4R5CGQ3_9ACTN</name>
<evidence type="ECO:0000313" key="1">
    <source>
        <dbReference type="EMBL" id="TDD97660.1"/>
    </source>
</evidence>
<accession>A0A4R5CGQ3</accession>
<sequence>MDTHIEPARQLTTDDVDAIIATKLELDARKDEVDQAFWQYLFVIHRSGVSVNEIARRVHAAGIASRPTTLKRLQSVALARSAKKFAELAPQFERLSAAVTEMAASMRKALAGAPRPEGPEQ</sequence>
<keyword evidence="2" id="KW-1185">Reference proteome</keyword>
<organism evidence="1 2">
    <name type="scientific">Actinomadura rubrisoli</name>
    <dbReference type="NCBI Taxonomy" id="2530368"/>
    <lineage>
        <taxon>Bacteria</taxon>
        <taxon>Bacillati</taxon>
        <taxon>Actinomycetota</taxon>
        <taxon>Actinomycetes</taxon>
        <taxon>Streptosporangiales</taxon>
        <taxon>Thermomonosporaceae</taxon>
        <taxon>Actinomadura</taxon>
    </lineage>
</organism>
<dbReference type="OrthoDB" id="10004891at2"/>
<reference evidence="1 2" key="1">
    <citation type="submission" date="2019-03" db="EMBL/GenBank/DDBJ databases">
        <title>Draft genome sequences of novel Actinobacteria.</title>
        <authorList>
            <person name="Sahin N."/>
            <person name="Ay H."/>
            <person name="Saygin H."/>
        </authorList>
    </citation>
    <scope>NUCLEOTIDE SEQUENCE [LARGE SCALE GENOMIC DNA]</scope>
    <source>
        <strain evidence="1 2">H3C3</strain>
    </source>
</reference>